<dbReference type="AlphaFoldDB" id="A0AAD5SLZ5"/>
<evidence type="ECO:0000313" key="7">
    <source>
        <dbReference type="Proteomes" id="UP001212841"/>
    </source>
</evidence>
<dbReference type="HAMAP" id="MF_01326_B">
    <property type="entry name" value="Ribosomal_uL24_B"/>
    <property type="match status" value="1"/>
</dbReference>
<dbReference type="SMART" id="SM00739">
    <property type="entry name" value="KOW"/>
    <property type="match status" value="1"/>
</dbReference>
<evidence type="ECO:0000313" key="6">
    <source>
        <dbReference type="EMBL" id="KAJ3053369.1"/>
    </source>
</evidence>
<dbReference type="Proteomes" id="UP001212841">
    <property type="component" value="Unassembled WGS sequence"/>
</dbReference>
<dbReference type="GO" id="GO:0003735">
    <property type="term" value="F:structural constituent of ribosome"/>
    <property type="evidence" value="ECO:0007669"/>
    <property type="project" value="InterPro"/>
</dbReference>
<dbReference type="Pfam" id="PF00467">
    <property type="entry name" value="KOW"/>
    <property type="match status" value="1"/>
</dbReference>
<evidence type="ECO:0000256" key="1">
    <source>
        <dbReference type="ARBA" id="ARBA00010618"/>
    </source>
</evidence>
<dbReference type="PROSITE" id="PS01108">
    <property type="entry name" value="RIBOSOMAL_L24"/>
    <property type="match status" value="1"/>
</dbReference>
<dbReference type="GO" id="GO:0005840">
    <property type="term" value="C:ribosome"/>
    <property type="evidence" value="ECO:0007669"/>
    <property type="project" value="UniProtKB-KW"/>
</dbReference>
<proteinExistence type="inferred from homology"/>
<gene>
    <name evidence="6" type="primary">RPL24</name>
    <name evidence="6" type="ORF">HK097_004419</name>
</gene>
<organism evidence="6 7">
    <name type="scientific">Rhizophlyctis rosea</name>
    <dbReference type="NCBI Taxonomy" id="64517"/>
    <lineage>
        <taxon>Eukaryota</taxon>
        <taxon>Fungi</taxon>
        <taxon>Fungi incertae sedis</taxon>
        <taxon>Chytridiomycota</taxon>
        <taxon>Chytridiomycota incertae sedis</taxon>
        <taxon>Chytridiomycetes</taxon>
        <taxon>Rhizophlyctidales</taxon>
        <taxon>Rhizophlyctidaceae</taxon>
        <taxon>Rhizophlyctis</taxon>
    </lineage>
</organism>
<evidence type="ECO:0000256" key="2">
    <source>
        <dbReference type="ARBA" id="ARBA00022980"/>
    </source>
</evidence>
<sequence length="197" mass="22370">MVPKPKFKWANAMNKRTNIPKVPRHLQIPKDKWTIFPGDQVQILRGPQAGETGEVLNIVQRENRILVRGINIHVKHIKPNPEQLKGNIVSRESLIPVNDVVLIDPVTGTPTSVQLVKVFDEVKGYEVYQRLLDSQTVIAIPPKKDPFEDKKAGALDTKLEDVQEVTWTPNIKEAPFPVPLLNQLEKWRRVGKEGQAF</sequence>
<dbReference type="InterPro" id="IPR008991">
    <property type="entry name" value="Translation_prot_SH3-like_sf"/>
</dbReference>
<evidence type="ECO:0000256" key="4">
    <source>
        <dbReference type="RuleBase" id="RU003477"/>
    </source>
</evidence>
<dbReference type="InterPro" id="IPR005824">
    <property type="entry name" value="KOW"/>
</dbReference>
<dbReference type="InterPro" id="IPR057264">
    <property type="entry name" value="Ribosomal_uL24_C"/>
</dbReference>
<dbReference type="GO" id="GO:1990904">
    <property type="term" value="C:ribonucleoprotein complex"/>
    <property type="evidence" value="ECO:0007669"/>
    <property type="project" value="UniProtKB-KW"/>
</dbReference>
<accession>A0AAD5SLZ5</accession>
<dbReference type="Pfam" id="PF17136">
    <property type="entry name" value="ribosomal_L24"/>
    <property type="match status" value="1"/>
</dbReference>
<dbReference type="NCBIfam" id="TIGR01079">
    <property type="entry name" value="rplX_bact"/>
    <property type="match status" value="1"/>
</dbReference>
<evidence type="ECO:0000259" key="5">
    <source>
        <dbReference type="SMART" id="SM00739"/>
    </source>
</evidence>
<keyword evidence="3 4" id="KW-0687">Ribonucleoprotein</keyword>
<comment type="caution">
    <text evidence="6">The sequence shown here is derived from an EMBL/GenBank/DDBJ whole genome shotgun (WGS) entry which is preliminary data.</text>
</comment>
<dbReference type="InterPro" id="IPR005825">
    <property type="entry name" value="Ribosomal_uL24_CS"/>
</dbReference>
<dbReference type="Gene3D" id="2.30.30.30">
    <property type="match status" value="1"/>
</dbReference>
<comment type="similarity">
    <text evidence="1 4">Belongs to the universal ribosomal protein uL24 family.</text>
</comment>
<reference evidence="6" key="1">
    <citation type="submission" date="2020-05" db="EMBL/GenBank/DDBJ databases">
        <title>Phylogenomic resolution of chytrid fungi.</title>
        <authorList>
            <person name="Stajich J.E."/>
            <person name="Amses K."/>
            <person name="Simmons R."/>
            <person name="Seto K."/>
            <person name="Myers J."/>
            <person name="Bonds A."/>
            <person name="Quandt C.A."/>
            <person name="Barry K."/>
            <person name="Liu P."/>
            <person name="Grigoriev I."/>
            <person name="Longcore J.E."/>
            <person name="James T.Y."/>
        </authorList>
    </citation>
    <scope>NUCLEOTIDE SEQUENCE</scope>
    <source>
        <strain evidence="6">JEL0318</strain>
    </source>
</reference>
<keyword evidence="2 4" id="KW-0689">Ribosomal protein</keyword>
<keyword evidence="7" id="KW-1185">Reference proteome</keyword>
<dbReference type="PANTHER" id="PTHR12903">
    <property type="entry name" value="MITOCHONDRIAL RIBOSOMAL PROTEIN L24"/>
    <property type="match status" value="1"/>
</dbReference>
<dbReference type="GO" id="GO:0003723">
    <property type="term" value="F:RNA binding"/>
    <property type="evidence" value="ECO:0007669"/>
    <property type="project" value="InterPro"/>
</dbReference>
<dbReference type="InterPro" id="IPR014722">
    <property type="entry name" value="Rib_uL2_dom2"/>
</dbReference>
<evidence type="ECO:0000256" key="3">
    <source>
        <dbReference type="ARBA" id="ARBA00023274"/>
    </source>
</evidence>
<dbReference type="CDD" id="cd06089">
    <property type="entry name" value="KOW_RPL26"/>
    <property type="match status" value="1"/>
</dbReference>
<protein>
    <submittedName>
        <fullName evidence="6">60S ribosomal protein L24</fullName>
    </submittedName>
</protein>
<dbReference type="GO" id="GO:0006412">
    <property type="term" value="P:translation"/>
    <property type="evidence" value="ECO:0007669"/>
    <property type="project" value="InterPro"/>
</dbReference>
<name>A0AAD5SLZ5_9FUNG</name>
<dbReference type="InterPro" id="IPR003256">
    <property type="entry name" value="Ribosomal_uL24"/>
</dbReference>
<dbReference type="InterPro" id="IPR041988">
    <property type="entry name" value="Ribosomal_uL24_KOW"/>
</dbReference>
<feature type="domain" description="KOW" evidence="5">
    <location>
        <begin position="34"/>
        <end position="61"/>
    </location>
</feature>
<dbReference type="SUPFAM" id="SSF50104">
    <property type="entry name" value="Translation proteins SH3-like domain"/>
    <property type="match status" value="1"/>
</dbReference>
<dbReference type="EMBL" id="JADGJD010000213">
    <property type="protein sequence ID" value="KAJ3053369.1"/>
    <property type="molecule type" value="Genomic_DNA"/>
</dbReference>